<accession>A0A2U3PGD3</accession>
<dbReference type="STRING" id="1841861.GCA_900157365_03358"/>
<feature type="signal peptide" evidence="1">
    <location>
        <begin position="1"/>
        <end position="24"/>
    </location>
</feature>
<dbReference type="RefSeq" id="WP_077081195.1">
    <property type="nucleotide sequence ID" value="NZ_FUEZ01000004.1"/>
</dbReference>
<dbReference type="AlphaFoldDB" id="A0A2U3PGD3"/>
<reference evidence="2 3" key="1">
    <citation type="submission" date="2017-01" db="EMBL/GenBank/DDBJ databases">
        <authorList>
            <consortium name="Urmite Genomes"/>
        </authorList>
    </citation>
    <scope>NUCLEOTIDE SEQUENCE [LARGE SCALE GENOMIC DNA]</scope>
    <source>
        <strain evidence="2 3">AB215</strain>
    </source>
</reference>
<keyword evidence="1" id="KW-0732">Signal</keyword>
<keyword evidence="3" id="KW-1185">Reference proteome</keyword>
<name>A0A2U3PGD3_9MYCO</name>
<protein>
    <recommendedName>
        <fullName evidence="4">Secreted protein</fullName>
    </recommendedName>
</protein>
<organism evidence="2 3">
    <name type="scientific">Mycobacterium numidiamassiliense</name>
    <dbReference type="NCBI Taxonomy" id="1841861"/>
    <lineage>
        <taxon>Bacteria</taxon>
        <taxon>Bacillati</taxon>
        <taxon>Actinomycetota</taxon>
        <taxon>Actinomycetes</taxon>
        <taxon>Mycobacteriales</taxon>
        <taxon>Mycobacteriaceae</taxon>
        <taxon>Mycobacterium</taxon>
    </lineage>
</organism>
<evidence type="ECO:0008006" key="4">
    <source>
        <dbReference type="Google" id="ProtNLM"/>
    </source>
</evidence>
<evidence type="ECO:0000256" key="1">
    <source>
        <dbReference type="SAM" id="SignalP"/>
    </source>
</evidence>
<feature type="chain" id="PRO_5015663338" description="Secreted protein" evidence="1">
    <location>
        <begin position="25"/>
        <end position="140"/>
    </location>
</feature>
<dbReference type="OrthoDB" id="4412036at2"/>
<dbReference type="Proteomes" id="UP000240424">
    <property type="component" value="Unassembled WGS sequence"/>
</dbReference>
<sequence length="140" mass="14269">MIALRVVPSAVVAVGVIAAPSAHADNQFCSSDQVCSFYSPSHAISCEIDYQRGGIPDSTYCQINTPQLAQSAHMDATGTYTICNGQSCMGNPGLGQATLPYGESVGLGPFGCRSEVNGLTCTVSSGSGFAISSSGIVKVP</sequence>
<evidence type="ECO:0000313" key="2">
    <source>
        <dbReference type="EMBL" id="SPM42818.1"/>
    </source>
</evidence>
<gene>
    <name evidence="2" type="ORF">MNAB215_5038</name>
</gene>
<proteinExistence type="predicted"/>
<dbReference type="EMBL" id="FUEZ01000004">
    <property type="protein sequence ID" value="SPM42818.1"/>
    <property type="molecule type" value="Genomic_DNA"/>
</dbReference>
<evidence type="ECO:0000313" key="3">
    <source>
        <dbReference type="Proteomes" id="UP000240424"/>
    </source>
</evidence>